<keyword evidence="2" id="KW-1185">Reference proteome</keyword>
<comment type="caution">
    <text evidence="1">The sequence shown here is derived from an EMBL/GenBank/DDBJ whole genome shotgun (WGS) entry which is preliminary data.</text>
</comment>
<protein>
    <submittedName>
        <fullName evidence="1">Uncharacterized protein</fullName>
    </submittedName>
</protein>
<sequence length="885" mass="98015">MQLFNTFAAYISGMQTYMSIFPPDHGARPLSFSQEWRVLGPFQIGTRGMTWDVCLEYDPNTTYRSSLAPNATVRWTTVQADSAVSNANSARTSLSVSFREVDFEFLQQVYGWAALQYQAWARGYLYVKGSSPQSITLSIDHVLEFYVDDELYFGGDYYSYRRAPLVLYLQPGSHKLDVRLIRDVRVMGGVGAPSIDTTLRAETHSQSLQLSSGEPIIPDLINGHLPGRVGSITVRNHALTDVEVLAVFADLDTVSMSLHSAASLTLKPGQTRPLTLNIGCVGLCATEFSIHIHYRTYGSDDASVLSLPYSFERRAIHDPHKITFLHPSGIASYAILRAPSVRAQCSHETGDFPVLLQFHGAGLEADDPMVAHALDPLPDLCSWVLFPTGVTPWSGDDWHAWGFTDVEAAIQAIPRWIVENSWQGPGVDVDRWLVSGHSNGGQGTWYALTHRPDKVIAAAPVSGYSSIQSPYYVALQRPPGLTHFPDYVPYTLWRPMQSTVRSVLDGAISSYQHEILLENSRGIPIFQQHGGSDDNVPAYHSRLLSQLLHEFEADSTYVELPGAGHWFDGVMTTDHLQAFYQQAFEQSTSLRDTPGNFSLVVANPADTGSKHGFQVLHLRRPGQLGKVQVSFLQSDTQCHIRTTNVLSMKLPANFLKNLEVDLDGQLLEDLLVPSRDAITISRGANGEWKLTEHTGHMQRSGRQLGAMEAILRTHGVFQIVYHNPDAQNTALQISRNLCQYFAADTQLSSNDSTSLSGEGNILRLLVGSDMALGLHADFPIHVQPHGMISVRDDTGHWLQYNSEEFEGLGAVFLRPLEEERLELILWGAELEGLKMAARLVPMLTGVGQPDFVVTRKDMMWKGADGVLAMGFFDHAWNVSAGSFFT</sequence>
<dbReference type="EMBL" id="JAMKPW020000038">
    <property type="protein sequence ID" value="KAK8200602.1"/>
    <property type="molecule type" value="Genomic_DNA"/>
</dbReference>
<evidence type="ECO:0000313" key="1">
    <source>
        <dbReference type="EMBL" id="KAK8200602.1"/>
    </source>
</evidence>
<evidence type="ECO:0000313" key="2">
    <source>
        <dbReference type="Proteomes" id="UP001320706"/>
    </source>
</evidence>
<proteinExistence type="predicted"/>
<dbReference type="Proteomes" id="UP001320706">
    <property type="component" value="Unassembled WGS sequence"/>
</dbReference>
<accession>A0ACC3S7B0</accession>
<organism evidence="1 2">
    <name type="scientific">Zalaria obscura</name>
    <dbReference type="NCBI Taxonomy" id="2024903"/>
    <lineage>
        <taxon>Eukaryota</taxon>
        <taxon>Fungi</taxon>
        <taxon>Dikarya</taxon>
        <taxon>Ascomycota</taxon>
        <taxon>Pezizomycotina</taxon>
        <taxon>Dothideomycetes</taxon>
        <taxon>Dothideomycetidae</taxon>
        <taxon>Dothideales</taxon>
        <taxon>Zalariaceae</taxon>
        <taxon>Zalaria</taxon>
    </lineage>
</organism>
<reference evidence="1" key="1">
    <citation type="submission" date="2024-02" db="EMBL/GenBank/DDBJ databases">
        <title>Metagenome Assembled Genome of Zalaria obscura JY119.</title>
        <authorList>
            <person name="Vighnesh L."/>
            <person name="Jagadeeshwari U."/>
            <person name="Venkata Ramana C."/>
            <person name="Sasikala C."/>
        </authorList>
    </citation>
    <scope>NUCLEOTIDE SEQUENCE</scope>
    <source>
        <strain evidence="1">JY119</strain>
    </source>
</reference>
<name>A0ACC3S7B0_9PEZI</name>
<gene>
    <name evidence="1" type="ORF">M8818_005916</name>
</gene>